<evidence type="ECO:0000313" key="3">
    <source>
        <dbReference type="Proteomes" id="UP000217083"/>
    </source>
</evidence>
<organism evidence="2 3">
    <name type="scientific">Lottiidibacillus patelloidae</name>
    <dbReference type="NCBI Taxonomy" id="2670334"/>
    <lineage>
        <taxon>Bacteria</taxon>
        <taxon>Bacillati</taxon>
        <taxon>Bacillota</taxon>
        <taxon>Bacilli</taxon>
        <taxon>Bacillales</taxon>
        <taxon>Bacillaceae</taxon>
        <taxon>Lottiidibacillus</taxon>
    </lineage>
</organism>
<sequence length="168" mass="18802">MAKEKLEQNQQEQPMSPLVKAMITGVVGGIFWSLLGYVAYIFSFTKLGPALVLQPWAVGDWKTGVLGQFIGIVAIGVLSIPVALIYKGLFSKIEGMWLGIVYGVGLWALVFFIFNPLFQDLKSVKELGWSTNITTICLYILYGVFIGYSISFDYKEMNREKSSEMYSN</sequence>
<dbReference type="InterPro" id="IPR024563">
    <property type="entry name" value="YqhR"/>
</dbReference>
<evidence type="ECO:0008006" key="4">
    <source>
        <dbReference type="Google" id="ProtNLM"/>
    </source>
</evidence>
<keyword evidence="1" id="KW-1133">Transmembrane helix</keyword>
<feature type="transmembrane region" description="Helical" evidence="1">
    <location>
        <begin position="21"/>
        <end position="45"/>
    </location>
</feature>
<keyword evidence="3" id="KW-1185">Reference proteome</keyword>
<accession>A0A263BV61</accession>
<dbReference type="RefSeq" id="WP_094922502.1">
    <property type="nucleotide sequence ID" value="NZ_NPIA01000002.1"/>
</dbReference>
<dbReference type="Proteomes" id="UP000217083">
    <property type="component" value="Unassembled WGS sequence"/>
</dbReference>
<evidence type="ECO:0000256" key="1">
    <source>
        <dbReference type="SAM" id="Phobius"/>
    </source>
</evidence>
<reference evidence="3" key="1">
    <citation type="submission" date="2017-08" db="EMBL/GenBank/DDBJ databases">
        <authorList>
            <person name="Huang Z."/>
        </authorList>
    </citation>
    <scope>NUCLEOTIDE SEQUENCE [LARGE SCALE GENOMIC DNA]</scope>
    <source>
        <strain evidence="3">SA5d-4</strain>
    </source>
</reference>
<feature type="transmembrane region" description="Helical" evidence="1">
    <location>
        <begin position="129"/>
        <end position="151"/>
    </location>
</feature>
<reference evidence="2 3" key="2">
    <citation type="submission" date="2017-09" db="EMBL/GenBank/DDBJ databases">
        <title>Bacillus patelloidae sp. nov., isolated from the intestinal tract of a marine limpet.</title>
        <authorList>
            <person name="Liu R."/>
            <person name="Dong C."/>
            <person name="Shao Z."/>
        </authorList>
    </citation>
    <scope>NUCLEOTIDE SEQUENCE [LARGE SCALE GENOMIC DNA]</scope>
    <source>
        <strain evidence="2 3">SA5d-4</strain>
    </source>
</reference>
<dbReference type="AlphaFoldDB" id="A0A263BV61"/>
<feature type="transmembrane region" description="Helical" evidence="1">
    <location>
        <begin position="65"/>
        <end position="85"/>
    </location>
</feature>
<feature type="transmembrane region" description="Helical" evidence="1">
    <location>
        <begin position="97"/>
        <end position="117"/>
    </location>
</feature>
<protein>
    <recommendedName>
        <fullName evidence="4">Membrane protein YqhR</fullName>
    </recommendedName>
</protein>
<dbReference type="Pfam" id="PF11085">
    <property type="entry name" value="YqhR"/>
    <property type="match status" value="1"/>
</dbReference>
<keyword evidence="1" id="KW-0812">Transmembrane</keyword>
<evidence type="ECO:0000313" key="2">
    <source>
        <dbReference type="EMBL" id="OZM57641.1"/>
    </source>
</evidence>
<name>A0A263BV61_9BACI</name>
<dbReference type="EMBL" id="NPIA01000002">
    <property type="protein sequence ID" value="OZM57641.1"/>
    <property type="molecule type" value="Genomic_DNA"/>
</dbReference>
<comment type="caution">
    <text evidence="2">The sequence shown here is derived from an EMBL/GenBank/DDBJ whole genome shotgun (WGS) entry which is preliminary data.</text>
</comment>
<proteinExistence type="predicted"/>
<gene>
    <name evidence="2" type="ORF">CIB95_04520</name>
</gene>
<keyword evidence="1" id="KW-0472">Membrane</keyword>